<dbReference type="EMBL" id="BSTK01000001">
    <property type="protein sequence ID" value="GLY82289.1"/>
    <property type="molecule type" value="Genomic_DNA"/>
</dbReference>
<keyword evidence="3" id="KW-1185">Reference proteome</keyword>
<evidence type="ECO:0000256" key="1">
    <source>
        <dbReference type="SAM" id="Phobius"/>
    </source>
</evidence>
<comment type="caution">
    <text evidence="2">The sequence shown here is derived from an EMBL/GenBank/DDBJ whole genome shotgun (WGS) entry which is preliminary data.</text>
</comment>
<reference evidence="2" key="1">
    <citation type="submission" date="2023-03" db="EMBL/GenBank/DDBJ databases">
        <title>Actinoallomurus iriomotensis NBRC 103684.</title>
        <authorList>
            <person name="Ichikawa N."/>
            <person name="Sato H."/>
            <person name="Tonouchi N."/>
        </authorList>
    </citation>
    <scope>NUCLEOTIDE SEQUENCE</scope>
    <source>
        <strain evidence="2">NBRC 103684</strain>
    </source>
</reference>
<keyword evidence="1" id="KW-0472">Membrane</keyword>
<gene>
    <name evidence="2" type="ORF">Airi02_002210</name>
</gene>
<accession>A0A9W6RVF8</accession>
<dbReference type="Proteomes" id="UP001165074">
    <property type="component" value="Unassembled WGS sequence"/>
</dbReference>
<feature type="transmembrane region" description="Helical" evidence="1">
    <location>
        <begin position="29"/>
        <end position="51"/>
    </location>
</feature>
<sequence>MRAIWWRGAVLVKRVGRALTVSTLGVMGGLFSTDIAALTIVLILAGCWVLADTGRAARLALIIRALRGESSEPAAGATVPDPRLSTASPQAIRGRGRTLAKVLRRR</sequence>
<proteinExistence type="predicted"/>
<evidence type="ECO:0000313" key="3">
    <source>
        <dbReference type="Proteomes" id="UP001165074"/>
    </source>
</evidence>
<organism evidence="2 3">
    <name type="scientific">Actinoallomurus iriomotensis</name>
    <dbReference type="NCBI Taxonomy" id="478107"/>
    <lineage>
        <taxon>Bacteria</taxon>
        <taxon>Bacillati</taxon>
        <taxon>Actinomycetota</taxon>
        <taxon>Actinomycetes</taxon>
        <taxon>Streptosporangiales</taxon>
        <taxon>Thermomonosporaceae</taxon>
        <taxon>Actinoallomurus</taxon>
    </lineage>
</organism>
<protein>
    <submittedName>
        <fullName evidence="2">Uncharacterized protein</fullName>
    </submittedName>
</protein>
<name>A0A9W6RVF8_9ACTN</name>
<dbReference type="AlphaFoldDB" id="A0A9W6RVF8"/>
<keyword evidence="1" id="KW-0812">Transmembrane</keyword>
<keyword evidence="1" id="KW-1133">Transmembrane helix</keyword>
<evidence type="ECO:0000313" key="2">
    <source>
        <dbReference type="EMBL" id="GLY82289.1"/>
    </source>
</evidence>